<feature type="region of interest" description="Disordered" evidence="1">
    <location>
        <begin position="1"/>
        <end position="40"/>
    </location>
</feature>
<gene>
    <name evidence="2" type="ORF">BS47DRAFT_1392646</name>
</gene>
<dbReference type="Proteomes" id="UP000886523">
    <property type="component" value="Unassembled WGS sequence"/>
</dbReference>
<keyword evidence="3" id="KW-1185">Reference proteome</keyword>
<proteinExistence type="predicted"/>
<evidence type="ECO:0000313" key="2">
    <source>
        <dbReference type="EMBL" id="KAF9514217.1"/>
    </source>
</evidence>
<evidence type="ECO:0000313" key="3">
    <source>
        <dbReference type="Proteomes" id="UP000886523"/>
    </source>
</evidence>
<dbReference type="EMBL" id="MU128963">
    <property type="protein sequence ID" value="KAF9514217.1"/>
    <property type="molecule type" value="Genomic_DNA"/>
</dbReference>
<reference evidence="2" key="1">
    <citation type="journal article" date="2020" name="Nat. Commun.">
        <title>Large-scale genome sequencing of mycorrhizal fungi provides insights into the early evolution of symbiotic traits.</title>
        <authorList>
            <person name="Miyauchi S."/>
            <person name="Kiss E."/>
            <person name="Kuo A."/>
            <person name="Drula E."/>
            <person name="Kohler A."/>
            <person name="Sanchez-Garcia M."/>
            <person name="Morin E."/>
            <person name="Andreopoulos B."/>
            <person name="Barry K.W."/>
            <person name="Bonito G."/>
            <person name="Buee M."/>
            <person name="Carver A."/>
            <person name="Chen C."/>
            <person name="Cichocki N."/>
            <person name="Clum A."/>
            <person name="Culley D."/>
            <person name="Crous P.W."/>
            <person name="Fauchery L."/>
            <person name="Girlanda M."/>
            <person name="Hayes R.D."/>
            <person name="Keri Z."/>
            <person name="LaButti K."/>
            <person name="Lipzen A."/>
            <person name="Lombard V."/>
            <person name="Magnuson J."/>
            <person name="Maillard F."/>
            <person name="Murat C."/>
            <person name="Nolan M."/>
            <person name="Ohm R.A."/>
            <person name="Pangilinan J."/>
            <person name="Pereira M.F."/>
            <person name="Perotto S."/>
            <person name="Peter M."/>
            <person name="Pfister S."/>
            <person name="Riley R."/>
            <person name="Sitrit Y."/>
            <person name="Stielow J.B."/>
            <person name="Szollosi G."/>
            <person name="Zifcakova L."/>
            <person name="Stursova M."/>
            <person name="Spatafora J.W."/>
            <person name="Tedersoo L."/>
            <person name="Vaario L.M."/>
            <person name="Yamada A."/>
            <person name="Yan M."/>
            <person name="Wang P."/>
            <person name="Xu J."/>
            <person name="Bruns T."/>
            <person name="Baldrian P."/>
            <person name="Vilgalys R."/>
            <person name="Dunand C."/>
            <person name="Henrissat B."/>
            <person name="Grigoriev I.V."/>
            <person name="Hibbett D."/>
            <person name="Nagy L.G."/>
            <person name="Martin F.M."/>
        </authorList>
    </citation>
    <scope>NUCLEOTIDE SEQUENCE</scope>
    <source>
        <strain evidence="2">UP504</strain>
    </source>
</reference>
<dbReference type="AlphaFoldDB" id="A0A9P6AYT6"/>
<evidence type="ECO:0000256" key="1">
    <source>
        <dbReference type="SAM" id="MobiDB-lite"/>
    </source>
</evidence>
<sequence>MIRVQETRSVPQSEPRSVLRSGSKAASDPNKRRTVTKGAREVDTKLEFSPRIYPEPSLSLSISLSTDMMTEEWRSEWSDEPARAGLCIRLSSDLRNISTARDCCLSSALRSISSPGSSIPVIAYVANWSYKKGRSADSTSFLGRTVVRTGVHFVFLGP</sequence>
<comment type="caution">
    <text evidence="2">The sequence shown here is derived from an EMBL/GenBank/DDBJ whole genome shotgun (WGS) entry which is preliminary data.</text>
</comment>
<name>A0A9P6AYT6_9AGAM</name>
<accession>A0A9P6AYT6</accession>
<organism evidence="2 3">
    <name type="scientific">Hydnum rufescens UP504</name>
    <dbReference type="NCBI Taxonomy" id="1448309"/>
    <lineage>
        <taxon>Eukaryota</taxon>
        <taxon>Fungi</taxon>
        <taxon>Dikarya</taxon>
        <taxon>Basidiomycota</taxon>
        <taxon>Agaricomycotina</taxon>
        <taxon>Agaricomycetes</taxon>
        <taxon>Cantharellales</taxon>
        <taxon>Hydnaceae</taxon>
        <taxon>Hydnum</taxon>
    </lineage>
</organism>
<protein>
    <submittedName>
        <fullName evidence="2">Uncharacterized protein</fullName>
    </submittedName>
</protein>